<dbReference type="Gene3D" id="3.30.710.10">
    <property type="entry name" value="Potassium Channel Kv1.1, Chain A"/>
    <property type="match status" value="1"/>
</dbReference>
<sequence length="229" mass="25971">MEEDGTEYQQVSEVVVGKERTKFIIHTKVFRARSTFFKSALSTSWNLDQNPVEFVDVDPGHFSKYLTVAYGGTPNPNFEEDQRFLELSDIYILADRLGECTCANLVMDAIIEHVQSPAHDVPDWSTTKSILTDLPTDSCMHRLMVDAYCATTSTCQEVRDDAQDETASKFLVAVAQVYRTREAEVSNDDTIKHAFTRDIRHLDRVRYHEHNESGPKDDCVGCKPPKEDG</sequence>
<accession>A0AAV9P5P1</accession>
<feature type="region of interest" description="Disordered" evidence="1">
    <location>
        <begin position="209"/>
        <end position="229"/>
    </location>
</feature>
<organism evidence="3 4">
    <name type="scientific">Saxophila tyrrhenica</name>
    <dbReference type="NCBI Taxonomy" id="1690608"/>
    <lineage>
        <taxon>Eukaryota</taxon>
        <taxon>Fungi</taxon>
        <taxon>Dikarya</taxon>
        <taxon>Ascomycota</taxon>
        <taxon>Pezizomycotina</taxon>
        <taxon>Dothideomycetes</taxon>
        <taxon>Dothideomycetidae</taxon>
        <taxon>Mycosphaerellales</taxon>
        <taxon>Extremaceae</taxon>
        <taxon>Saxophila</taxon>
    </lineage>
</organism>
<evidence type="ECO:0000256" key="1">
    <source>
        <dbReference type="SAM" id="MobiDB-lite"/>
    </source>
</evidence>
<feature type="domain" description="BTB" evidence="2">
    <location>
        <begin position="12"/>
        <end position="72"/>
    </location>
</feature>
<name>A0AAV9P5P1_9PEZI</name>
<proteinExistence type="predicted"/>
<dbReference type="EMBL" id="JAVRRT010000012">
    <property type="protein sequence ID" value="KAK5166990.1"/>
    <property type="molecule type" value="Genomic_DNA"/>
</dbReference>
<dbReference type="SUPFAM" id="SSF54695">
    <property type="entry name" value="POZ domain"/>
    <property type="match status" value="1"/>
</dbReference>
<dbReference type="PANTHER" id="PTHR47843:SF2">
    <property type="entry name" value="BTB DOMAIN-CONTAINING PROTEIN"/>
    <property type="match status" value="1"/>
</dbReference>
<dbReference type="InterPro" id="IPR000210">
    <property type="entry name" value="BTB/POZ_dom"/>
</dbReference>
<evidence type="ECO:0000313" key="3">
    <source>
        <dbReference type="EMBL" id="KAK5166990.1"/>
    </source>
</evidence>
<keyword evidence="4" id="KW-1185">Reference proteome</keyword>
<evidence type="ECO:0000259" key="2">
    <source>
        <dbReference type="PROSITE" id="PS50097"/>
    </source>
</evidence>
<dbReference type="InterPro" id="IPR011333">
    <property type="entry name" value="SKP1/BTB/POZ_sf"/>
</dbReference>
<dbReference type="RefSeq" id="XP_064656798.1">
    <property type="nucleotide sequence ID" value="XM_064804956.1"/>
</dbReference>
<gene>
    <name evidence="3" type="ORF">LTR77_007719</name>
</gene>
<dbReference type="GeneID" id="89929055"/>
<reference evidence="3 4" key="1">
    <citation type="submission" date="2023-08" db="EMBL/GenBank/DDBJ databases">
        <title>Black Yeasts Isolated from many extreme environments.</title>
        <authorList>
            <person name="Coleine C."/>
            <person name="Stajich J.E."/>
            <person name="Selbmann L."/>
        </authorList>
    </citation>
    <scope>NUCLEOTIDE SEQUENCE [LARGE SCALE GENOMIC DNA]</scope>
    <source>
        <strain evidence="3 4">CCFEE 5935</strain>
    </source>
</reference>
<dbReference type="PROSITE" id="PS50097">
    <property type="entry name" value="BTB"/>
    <property type="match status" value="1"/>
</dbReference>
<dbReference type="Pfam" id="PF00651">
    <property type="entry name" value="BTB"/>
    <property type="match status" value="1"/>
</dbReference>
<evidence type="ECO:0000313" key="4">
    <source>
        <dbReference type="Proteomes" id="UP001337655"/>
    </source>
</evidence>
<protein>
    <recommendedName>
        <fullName evidence="2">BTB domain-containing protein</fullName>
    </recommendedName>
</protein>
<dbReference type="PANTHER" id="PTHR47843">
    <property type="entry name" value="BTB DOMAIN-CONTAINING PROTEIN-RELATED"/>
    <property type="match status" value="1"/>
</dbReference>
<dbReference type="Proteomes" id="UP001337655">
    <property type="component" value="Unassembled WGS sequence"/>
</dbReference>
<comment type="caution">
    <text evidence="3">The sequence shown here is derived from an EMBL/GenBank/DDBJ whole genome shotgun (WGS) entry which is preliminary data.</text>
</comment>
<dbReference type="AlphaFoldDB" id="A0AAV9P5P1"/>